<proteinExistence type="inferred from homology"/>
<dbReference type="Gene3D" id="3.30.470.20">
    <property type="entry name" value="ATP-grasp fold, B domain"/>
    <property type="match status" value="1"/>
</dbReference>
<feature type="domain" description="Pyruvate phosphate dikinase AMP/ATP-binding" evidence="15">
    <location>
        <begin position="17"/>
        <end position="309"/>
    </location>
</feature>
<evidence type="ECO:0000256" key="3">
    <source>
        <dbReference type="ARBA" id="ARBA00004742"/>
    </source>
</evidence>
<dbReference type="InterPro" id="IPR013815">
    <property type="entry name" value="ATP_grasp_subdomain_1"/>
</dbReference>
<evidence type="ECO:0000256" key="4">
    <source>
        <dbReference type="ARBA" id="ARBA00007837"/>
    </source>
</evidence>
<evidence type="ECO:0000313" key="16">
    <source>
        <dbReference type="EMBL" id="KKP44774.1"/>
    </source>
</evidence>
<evidence type="ECO:0000256" key="2">
    <source>
        <dbReference type="ARBA" id="ARBA00002988"/>
    </source>
</evidence>
<dbReference type="Proteomes" id="UP000034778">
    <property type="component" value="Unassembled WGS sequence"/>
</dbReference>
<keyword evidence="10" id="KW-0418">Kinase</keyword>
<evidence type="ECO:0000256" key="7">
    <source>
        <dbReference type="ARBA" id="ARBA00022679"/>
    </source>
</evidence>
<comment type="similarity">
    <text evidence="4">Belongs to the PEP-utilizing enzyme family.</text>
</comment>
<reference evidence="16 17" key="1">
    <citation type="journal article" date="2015" name="Nature">
        <title>rRNA introns, odd ribosomes, and small enigmatic genomes across a large radiation of phyla.</title>
        <authorList>
            <person name="Brown C.T."/>
            <person name="Hug L.A."/>
            <person name="Thomas B.C."/>
            <person name="Sharon I."/>
            <person name="Castelle C.J."/>
            <person name="Singh A."/>
            <person name="Wilkins M.J."/>
            <person name="Williams K.H."/>
            <person name="Banfield J.F."/>
        </authorList>
    </citation>
    <scope>NUCLEOTIDE SEQUENCE [LARGE SCALE GENOMIC DNA]</scope>
</reference>
<evidence type="ECO:0000256" key="14">
    <source>
        <dbReference type="ARBA" id="ARBA00047700"/>
    </source>
</evidence>
<keyword evidence="9" id="KW-0547">Nucleotide-binding</keyword>
<comment type="catalytic activity">
    <reaction evidence="14">
        <text>pyruvate + ATP + H2O = phosphoenolpyruvate + AMP + phosphate + 2 H(+)</text>
        <dbReference type="Rhea" id="RHEA:11364"/>
        <dbReference type="ChEBI" id="CHEBI:15361"/>
        <dbReference type="ChEBI" id="CHEBI:15377"/>
        <dbReference type="ChEBI" id="CHEBI:15378"/>
        <dbReference type="ChEBI" id="CHEBI:30616"/>
        <dbReference type="ChEBI" id="CHEBI:43474"/>
        <dbReference type="ChEBI" id="CHEBI:58702"/>
        <dbReference type="ChEBI" id="CHEBI:456215"/>
        <dbReference type="EC" id="2.7.9.2"/>
    </reaction>
</comment>
<keyword evidence="7" id="KW-0808">Transferase</keyword>
<dbReference type="Gene3D" id="3.30.1490.20">
    <property type="entry name" value="ATP-grasp fold, A domain"/>
    <property type="match status" value="1"/>
</dbReference>
<comment type="caution">
    <text evidence="16">The sequence shown here is derived from an EMBL/GenBank/DDBJ whole genome shotgun (WGS) entry which is preliminary data.</text>
</comment>
<dbReference type="GO" id="GO:0046872">
    <property type="term" value="F:metal ion binding"/>
    <property type="evidence" value="ECO:0007669"/>
    <property type="project" value="UniProtKB-KW"/>
</dbReference>
<evidence type="ECO:0000256" key="8">
    <source>
        <dbReference type="ARBA" id="ARBA00022723"/>
    </source>
</evidence>
<comment type="pathway">
    <text evidence="3">Carbohydrate biosynthesis; gluconeogenesis.</text>
</comment>
<dbReference type="GO" id="GO:0006094">
    <property type="term" value="P:gluconeogenesis"/>
    <property type="evidence" value="ECO:0007669"/>
    <property type="project" value="UniProtKB-UniPathway"/>
</dbReference>
<evidence type="ECO:0000256" key="9">
    <source>
        <dbReference type="ARBA" id="ARBA00022741"/>
    </source>
</evidence>
<organism evidence="16 17">
    <name type="scientific">Candidatus Woesebacteria bacterium GW2011_GWB1_33_22</name>
    <dbReference type="NCBI Taxonomy" id="1618566"/>
    <lineage>
        <taxon>Bacteria</taxon>
        <taxon>Candidatus Woeseibacteriota</taxon>
    </lineage>
</organism>
<keyword evidence="16" id="KW-0670">Pyruvate</keyword>
<dbReference type="InterPro" id="IPR002192">
    <property type="entry name" value="PPDK_AMP/ATP-bd"/>
</dbReference>
<evidence type="ECO:0000313" key="17">
    <source>
        <dbReference type="Proteomes" id="UP000034778"/>
    </source>
</evidence>
<dbReference type="AlphaFoldDB" id="A0A0F9ZL28"/>
<comment type="function">
    <text evidence="2">Catalyzes the phosphorylation of pyruvate to phosphoenolpyruvate.</text>
</comment>
<keyword evidence="12" id="KW-0460">Magnesium</keyword>
<dbReference type="EC" id="2.7.9.2" evidence="5"/>
<sequence length="310" mass="35249">MKSILKFTDEPAKQVSLSGGKGSSLAHMTQFGIPVPPGFIVSSEVYESVVDNAKVKNLFKGIDTENLESVNNISTKLQQYIMSIEIPEDIINEIFRIYDELNLSLVAVRSSATSEDTIDASWAGELKTFLNTPKEQILQKVKECWTSLFSPRAILYKYEKGFQDKDIYVSVVVQEMIQSEVSGVSFTIHPVTMRKTHLLMDAVYGLGEAIVSGEVTPDSYLYDKDYDVLLKVEKAKQTKTLSLDKKLKGIMWEELPKNLQEKQKLDYKQILELAHLCKKVEAYYGKPQDIEWSYWGNSFYIIQSRPITTL</sequence>
<evidence type="ECO:0000259" key="15">
    <source>
        <dbReference type="Pfam" id="PF01326"/>
    </source>
</evidence>
<dbReference type="EMBL" id="LBOW01000006">
    <property type="protein sequence ID" value="KKP44774.1"/>
    <property type="molecule type" value="Genomic_DNA"/>
</dbReference>
<dbReference type="GO" id="GO:0008986">
    <property type="term" value="F:pyruvate, water dikinase activity"/>
    <property type="evidence" value="ECO:0007669"/>
    <property type="project" value="UniProtKB-EC"/>
</dbReference>
<evidence type="ECO:0000256" key="1">
    <source>
        <dbReference type="ARBA" id="ARBA00001946"/>
    </source>
</evidence>
<dbReference type="InterPro" id="IPR006319">
    <property type="entry name" value="PEP_synth"/>
</dbReference>
<dbReference type="UniPathway" id="UPA00138"/>
<dbReference type="SUPFAM" id="SSF56059">
    <property type="entry name" value="Glutathione synthetase ATP-binding domain-like"/>
    <property type="match status" value="1"/>
</dbReference>
<keyword evidence="8" id="KW-0479">Metal-binding</keyword>
<evidence type="ECO:0000256" key="12">
    <source>
        <dbReference type="ARBA" id="ARBA00022842"/>
    </source>
</evidence>
<comment type="cofactor">
    <cofactor evidence="1">
        <name>Mg(2+)</name>
        <dbReference type="ChEBI" id="CHEBI:18420"/>
    </cofactor>
</comment>
<gene>
    <name evidence="16" type="ORF">UR35_C0006G0009</name>
</gene>
<dbReference type="STRING" id="1618566.UR35_C0006G0009"/>
<dbReference type="Pfam" id="PF01326">
    <property type="entry name" value="PPDK_N"/>
    <property type="match status" value="1"/>
</dbReference>
<evidence type="ECO:0000256" key="13">
    <source>
        <dbReference type="ARBA" id="ARBA00033470"/>
    </source>
</evidence>
<dbReference type="GO" id="GO:0005524">
    <property type="term" value="F:ATP binding"/>
    <property type="evidence" value="ECO:0007669"/>
    <property type="project" value="UniProtKB-KW"/>
</dbReference>
<keyword evidence="11" id="KW-0067">ATP-binding</keyword>
<evidence type="ECO:0000256" key="10">
    <source>
        <dbReference type="ARBA" id="ARBA00022777"/>
    </source>
</evidence>
<accession>A0A0F9ZL28</accession>
<dbReference type="PANTHER" id="PTHR43030:SF1">
    <property type="entry name" value="PHOSPHOENOLPYRUVATE SYNTHASE"/>
    <property type="match status" value="1"/>
</dbReference>
<dbReference type="PANTHER" id="PTHR43030">
    <property type="entry name" value="PHOSPHOENOLPYRUVATE SYNTHASE"/>
    <property type="match status" value="1"/>
</dbReference>
<evidence type="ECO:0000256" key="6">
    <source>
        <dbReference type="ARBA" id="ARBA00021623"/>
    </source>
</evidence>
<name>A0A0F9ZL28_9BACT</name>
<evidence type="ECO:0000256" key="5">
    <source>
        <dbReference type="ARBA" id="ARBA00011996"/>
    </source>
</evidence>
<protein>
    <recommendedName>
        <fullName evidence="6">Phosphoenolpyruvate synthase</fullName>
        <ecNumber evidence="5">2.7.9.2</ecNumber>
    </recommendedName>
    <alternativeName>
        <fullName evidence="13">Pyruvate, water dikinase</fullName>
    </alternativeName>
</protein>
<evidence type="ECO:0000256" key="11">
    <source>
        <dbReference type="ARBA" id="ARBA00022840"/>
    </source>
</evidence>